<dbReference type="Proteomes" id="UP000747110">
    <property type="component" value="Unassembled WGS sequence"/>
</dbReference>
<name>A0A8J4CT13_9CHLO</name>
<evidence type="ECO:0000313" key="3">
    <source>
        <dbReference type="EMBL" id="GIL87040.1"/>
    </source>
</evidence>
<organism evidence="3 4">
    <name type="scientific">Volvox reticuliferus</name>
    <dbReference type="NCBI Taxonomy" id="1737510"/>
    <lineage>
        <taxon>Eukaryota</taxon>
        <taxon>Viridiplantae</taxon>
        <taxon>Chlorophyta</taxon>
        <taxon>core chlorophytes</taxon>
        <taxon>Chlorophyceae</taxon>
        <taxon>CS clade</taxon>
        <taxon>Chlamydomonadales</taxon>
        <taxon>Volvocaceae</taxon>
        <taxon>Volvox</taxon>
    </lineage>
</organism>
<feature type="compositionally biased region" description="Gly residues" evidence="1">
    <location>
        <begin position="95"/>
        <end position="107"/>
    </location>
</feature>
<protein>
    <submittedName>
        <fullName evidence="3">Uncharacterized protein</fullName>
    </submittedName>
</protein>
<evidence type="ECO:0000313" key="4">
    <source>
        <dbReference type="Proteomes" id="UP000747110"/>
    </source>
</evidence>
<gene>
    <name evidence="3" type="ORF">Vretifemale_15204</name>
</gene>
<feature type="non-terminal residue" evidence="3">
    <location>
        <position position="1"/>
    </location>
</feature>
<feature type="region of interest" description="Disordered" evidence="1">
    <location>
        <begin position="69"/>
        <end position="141"/>
    </location>
</feature>
<comment type="caution">
    <text evidence="3">The sequence shown here is derived from an EMBL/GenBank/DDBJ whole genome shotgun (WGS) entry which is preliminary data.</text>
</comment>
<keyword evidence="2" id="KW-1133">Transmembrane helix</keyword>
<sequence>PGPPSGNPKALEAISSMASGLGPLVFAAVFRQVTRSDSGLAPMPGVVWYLAAAMTAVAIGLALSLPEQPQHVQQHQHQHPFGQEGPAHAAAGKGSCSGGACGRGGCGQVVNGRPDVEEGGAGRGCQAAKAGSGPRHLAPEG</sequence>
<dbReference type="EMBL" id="BNCP01000038">
    <property type="protein sequence ID" value="GIL87040.1"/>
    <property type="molecule type" value="Genomic_DNA"/>
</dbReference>
<feature type="transmembrane region" description="Helical" evidence="2">
    <location>
        <begin position="46"/>
        <end position="65"/>
    </location>
</feature>
<keyword evidence="4" id="KW-1185">Reference proteome</keyword>
<dbReference type="OrthoDB" id="419616at2759"/>
<reference evidence="3" key="1">
    <citation type="journal article" date="2021" name="Proc. Natl. Acad. Sci. U.S.A.">
        <title>Three genomes in the algal genus Volvox reveal the fate of a haploid sex-determining region after a transition to homothallism.</title>
        <authorList>
            <person name="Yamamoto K."/>
            <person name="Hamaji T."/>
            <person name="Kawai-Toyooka H."/>
            <person name="Matsuzaki R."/>
            <person name="Takahashi F."/>
            <person name="Nishimura Y."/>
            <person name="Kawachi M."/>
            <person name="Noguchi H."/>
            <person name="Minakuchi Y."/>
            <person name="Umen J.G."/>
            <person name="Toyoda A."/>
            <person name="Nozaki H."/>
        </authorList>
    </citation>
    <scope>NUCLEOTIDE SEQUENCE</scope>
    <source>
        <strain evidence="3">NIES-3786</strain>
    </source>
</reference>
<keyword evidence="2" id="KW-0472">Membrane</keyword>
<dbReference type="AlphaFoldDB" id="A0A8J4CT13"/>
<keyword evidence="2" id="KW-0812">Transmembrane</keyword>
<feature type="compositionally biased region" description="Low complexity" evidence="1">
    <location>
        <begin position="69"/>
        <end position="94"/>
    </location>
</feature>
<evidence type="ECO:0000256" key="2">
    <source>
        <dbReference type="SAM" id="Phobius"/>
    </source>
</evidence>
<accession>A0A8J4CT13</accession>
<proteinExistence type="predicted"/>
<evidence type="ECO:0000256" key="1">
    <source>
        <dbReference type="SAM" id="MobiDB-lite"/>
    </source>
</evidence>
<feature type="non-terminal residue" evidence="3">
    <location>
        <position position="141"/>
    </location>
</feature>